<proteinExistence type="predicted"/>
<dbReference type="AlphaFoldDB" id="A0A0A9C9X1"/>
<reference evidence="1" key="1">
    <citation type="submission" date="2014-09" db="EMBL/GenBank/DDBJ databases">
        <authorList>
            <person name="Magalhaes I.L.F."/>
            <person name="Oliveira U."/>
            <person name="Santos F.R."/>
            <person name="Vidigal T.H.D.A."/>
            <person name="Brescovit A.D."/>
            <person name="Santos A.J."/>
        </authorList>
    </citation>
    <scope>NUCLEOTIDE SEQUENCE</scope>
    <source>
        <tissue evidence="1">Shoot tissue taken approximately 20 cm above the soil surface</tissue>
    </source>
</reference>
<organism evidence="1">
    <name type="scientific">Arundo donax</name>
    <name type="common">Giant reed</name>
    <name type="synonym">Donax arundinaceus</name>
    <dbReference type="NCBI Taxonomy" id="35708"/>
    <lineage>
        <taxon>Eukaryota</taxon>
        <taxon>Viridiplantae</taxon>
        <taxon>Streptophyta</taxon>
        <taxon>Embryophyta</taxon>
        <taxon>Tracheophyta</taxon>
        <taxon>Spermatophyta</taxon>
        <taxon>Magnoliopsida</taxon>
        <taxon>Liliopsida</taxon>
        <taxon>Poales</taxon>
        <taxon>Poaceae</taxon>
        <taxon>PACMAD clade</taxon>
        <taxon>Arundinoideae</taxon>
        <taxon>Arundineae</taxon>
        <taxon>Arundo</taxon>
    </lineage>
</organism>
<name>A0A0A9C9X1_ARUDO</name>
<sequence>MTCYRSGQEANWSNTGS</sequence>
<accession>A0A0A9C9X1</accession>
<evidence type="ECO:0000313" key="1">
    <source>
        <dbReference type="EMBL" id="JAD68317.1"/>
    </source>
</evidence>
<protein>
    <submittedName>
        <fullName evidence="1">Uncharacterized protein</fullName>
    </submittedName>
</protein>
<reference evidence="1" key="2">
    <citation type="journal article" date="2015" name="Data Brief">
        <title>Shoot transcriptome of the giant reed, Arundo donax.</title>
        <authorList>
            <person name="Barrero R.A."/>
            <person name="Guerrero F.D."/>
            <person name="Moolhuijzen P."/>
            <person name="Goolsby J.A."/>
            <person name="Tidwell J."/>
            <person name="Bellgard S.E."/>
            <person name="Bellgard M.I."/>
        </authorList>
    </citation>
    <scope>NUCLEOTIDE SEQUENCE</scope>
    <source>
        <tissue evidence="1">Shoot tissue taken approximately 20 cm above the soil surface</tissue>
    </source>
</reference>
<dbReference type="EMBL" id="GBRH01229578">
    <property type="protein sequence ID" value="JAD68317.1"/>
    <property type="molecule type" value="Transcribed_RNA"/>
</dbReference>